<evidence type="ECO:0000256" key="3">
    <source>
        <dbReference type="SAM" id="MobiDB-lite"/>
    </source>
</evidence>
<gene>
    <name evidence="6" type="primary">LRRC66</name>
</gene>
<evidence type="ECO:0000256" key="4">
    <source>
        <dbReference type="SAM" id="Phobius"/>
    </source>
</evidence>
<dbReference type="Ensembl" id="ENSMICT00000060549.1">
    <property type="protein sequence ID" value="ENSMICP00000044522.1"/>
    <property type="gene ID" value="ENSMICG00000042369.1"/>
</dbReference>
<keyword evidence="4" id="KW-0472">Membrane</keyword>
<name>A0A8C5Y323_MICMU</name>
<reference evidence="6" key="3">
    <citation type="submission" date="2025-09" db="UniProtKB">
        <authorList>
            <consortium name="Ensembl"/>
        </authorList>
    </citation>
    <scope>IDENTIFICATION</scope>
</reference>
<dbReference type="InterPro" id="IPR032675">
    <property type="entry name" value="LRR_dom_sf"/>
</dbReference>
<dbReference type="Proteomes" id="UP000694394">
    <property type="component" value="Chromosome 30"/>
</dbReference>
<feature type="region of interest" description="Disordered" evidence="3">
    <location>
        <begin position="556"/>
        <end position="652"/>
    </location>
</feature>
<feature type="compositionally biased region" description="Polar residues" evidence="3">
    <location>
        <begin position="642"/>
        <end position="652"/>
    </location>
</feature>
<keyword evidence="5" id="KW-0732">Signal</keyword>
<dbReference type="GO" id="GO:0005886">
    <property type="term" value="C:plasma membrane"/>
    <property type="evidence" value="ECO:0007669"/>
    <property type="project" value="TreeGrafter"/>
</dbReference>
<evidence type="ECO:0000313" key="6">
    <source>
        <dbReference type="Ensembl" id="ENSMICP00000044522.1"/>
    </source>
</evidence>
<feature type="chain" id="PRO_5034101183" evidence="5">
    <location>
        <begin position="23"/>
        <end position="770"/>
    </location>
</feature>
<feature type="region of interest" description="Disordered" evidence="3">
    <location>
        <begin position="301"/>
        <end position="324"/>
    </location>
</feature>
<dbReference type="EMBL" id="ABDC03032451">
    <property type="status" value="NOT_ANNOTATED_CDS"/>
    <property type="molecule type" value="Genomic_DNA"/>
</dbReference>
<keyword evidence="4" id="KW-1133">Transmembrane helix</keyword>
<evidence type="ECO:0000256" key="5">
    <source>
        <dbReference type="SAM" id="SignalP"/>
    </source>
</evidence>
<reference evidence="6" key="2">
    <citation type="submission" date="2025-08" db="UniProtKB">
        <authorList>
            <consortium name="Ensembl"/>
        </authorList>
    </citation>
    <scope>IDENTIFICATION</scope>
</reference>
<dbReference type="SUPFAM" id="SSF52058">
    <property type="entry name" value="L domain-like"/>
    <property type="match status" value="1"/>
</dbReference>
<dbReference type="AlphaFoldDB" id="A0A8C5Y323"/>
<feature type="region of interest" description="Disordered" evidence="3">
    <location>
        <begin position="666"/>
        <end position="713"/>
    </location>
</feature>
<dbReference type="SMART" id="SM00369">
    <property type="entry name" value="LRR_TYP"/>
    <property type="match status" value="5"/>
</dbReference>
<evidence type="ECO:0000256" key="2">
    <source>
        <dbReference type="ARBA" id="ARBA00022737"/>
    </source>
</evidence>
<organism evidence="6 7">
    <name type="scientific">Microcebus murinus</name>
    <name type="common">Gray mouse lemur</name>
    <name type="synonym">Lemur murinus</name>
    <dbReference type="NCBI Taxonomy" id="30608"/>
    <lineage>
        <taxon>Eukaryota</taxon>
        <taxon>Metazoa</taxon>
        <taxon>Chordata</taxon>
        <taxon>Craniata</taxon>
        <taxon>Vertebrata</taxon>
        <taxon>Euteleostomi</taxon>
        <taxon>Mammalia</taxon>
        <taxon>Eutheria</taxon>
        <taxon>Euarchontoglires</taxon>
        <taxon>Primates</taxon>
        <taxon>Strepsirrhini</taxon>
        <taxon>Lemuriformes</taxon>
        <taxon>Cheirogaleidae</taxon>
        <taxon>Microcebus</taxon>
    </lineage>
</organism>
<keyword evidence="1" id="KW-0433">Leucine-rich repeat</keyword>
<reference evidence="6" key="1">
    <citation type="submission" date="2016-12" db="EMBL/GenBank/DDBJ databases">
        <title>Mouse lemur reference genome and diversity panel.</title>
        <authorList>
            <person name="Harris R."/>
            <person name="Larsen P."/>
            <person name="Liu Y."/>
            <person name="Hughes D.S."/>
            <person name="Murali S."/>
            <person name="Raveendran M."/>
            <person name="Korchina V."/>
            <person name="Wang M."/>
            <person name="Jhangiani S."/>
            <person name="Bandaranaike D."/>
            <person name="Bellair M."/>
            <person name="Blankenburg K."/>
            <person name="Chao H."/>
            <person name="Dahdouli M."/>
            <person name="Dinh H."/>
            <person name="Doddapaneni H."/>
            <person name="English A."/>
            <person name="Firestine M."/>
            <person name="Gnanaolivu R."/>
            <person name="Gross S."/>
            <person name="Hernandez B."/>
            <person name="Javaid M."/>
            <person name="Jayaseelan J."/>
            <person name="Jones J."/>
            <person name="Khan Z."/>
            <person name="Kovar C."/>
            <person name="Kurapati P."/>
            <person name="Le B."/>
            <person name="Lee S."/>
            <person name="Li M."/>
            <person name="Mathew T."/>
            <person name="Narasimhan A."/>
            <person name="Ngo D."/>
            <person name="Nguyen L."/>
            <person name="Okwuonu G."/>
            <person name="Ongeri F."/>
            <person name="Osuji N."/>
            <person name="Pu L.-L."/>
            <person name="Puazo M."/>
            <person name="Quiroz J."/>
            <person name="Raj R."/>
            <person name="Rajbhandari K."/>
            <person name="Reid J.G."/>
            <person name="Santibanez J."/>
            <person name="Sexton D."/>
            <person name="Skinner E."/>
            <person name="Vee V."/>
            <person name="Weissenberger G."/>
            <person name="Wu Y."/>
            <person name="Xin Y."/>
            <person name="Han Y."/>
            <person name="Campbell C."/>
            <person name="Brown A."/>
            <person name="Sullivan B."/>
            <person name="Shelton J."/>
            <person name="Brown S."/>
            <person name="Dudchenko O."/>
            <person name="Machol I."/>
            <person name="Durand N."/>
            <person name="Shamim M."/>
            <person name="Lieberman A."/>
            <person name="Muzny D.M."/>
            <person name="Richards S."/>
            <person name="Yoder A."/>
            <person name="Worley K.C."/>
            <person name="Rogers J."/>
            <person name="Gibbs R.A."/>
        </authorList>
    </citation>
    <scope>NUCLEOTIDE SEQUENCE [LARGE SCALE GENOMIC DNA]</scope>
</reference>
<dbReference type="PANTHER" id="PTHR24369:SF213">
    <property type="entry name" value="INSULIN LIKE GROWTH FACTOR BINDING PROTEIN ACID LABILE SUBUNIT"/>
    <property type="match status" value="1"/>
</dbReference>
<feature type="compositionally biased region" description="Basic and acidic residues" evidence="3">
    <location>
        <begin position="437"/>
        <end position="449"/>
    </location>
</feature>
<dbReference type="Pfam" id="PF13855">
    <property type="entry name" value="LRR_8"/>
    <property type="match status" value="2"/>
</dbReference>
<keyword evidence="7" id="KW-1185">Reference proteome</keyword>
<protein>
    <submittedName>
        <fullName evidence="6">Leucine rich repeat containing 66</fullName>
    </submittedName>
</protein>
<feature type="region of interest" description="Disordered" evidence="3">
    <location>
        <begin position="748"/>
        <end position="770"/>
    </location>
</feature>
<dbReference type="EMBL" id="ABDC03032450">
    <property type="status" value="NOT_ANNOTATED_CDS"/>
    <property type="molecule type" value="Genomic_DNA"/>
</dbReference>
<dbReference type="Gene3D" id="3.80.10.10">
    <property type="entry name" value="Ribonuclease Inhibitor"/>
    <property type="match status" value="1"/>
</dbReference>
<feature type="signal peptide" evidence="5">
    <location>
        <begin position="1"/>
        <end position="22"/>
    </location>
</feature>
<dbReference type="PROSITE" id="PS51450">
    <property type="entry name" value="LRR"/>
    <property type="match status" value="1"/>
</dbReference>
<feature type="transmembrane region" description="Helical" evidence="4">
    <location>
        <begin position="341"/>
        <end position="363"/>
    </location>
</feature>
<feature type="region of interest" description="Disordered" evidence="3">
    <location>
        <begin position="415"/>
        <end position="451"/>
    </location>
</feature>
<dbReference type="InterPro" id="IPR050541">
    <property type="entry name" value="LRR_TM_domain-containing"/>
</dbReference>
<evidence type="ECO:0000256" key="1">
    <source>
        <dbReference type="ARBA" id="ARBA00022614"/>
    </source>
</evidence>
<keyword evidence="2" id="KW-0677">Repeat</keyword>
<feature type="compositionally biased region" description="Low complexity" evidence="3">
    <location>
        <begin position="415"/>
        <end position="426"/>
    </location>
</feature>
<dbReference type="EMBL" id="ABDC03032449">
    <property type="status" value="NOT_ANNOTATED_CDS"/>
    <property type="molecule type" value="Genomic_DNA"/>
</dbReference>
<dbReference type="InterPro" id="IPR003591">
    <property type="entry name" value="Leu-rich_rpt_typical-subtyp"/>
</dbReference>
<dbReference type="GeneTree" id="ENSGT00390000014817"/>
<accession>A0A8C5Y323</accession>
<dbReference type="PANTHER" id="PTHR24369">
    <property type="entry name" value="ANTIGEN BSP, PUTATIVE-RELATED"/>
    <property type="match status" value="1"/>
</dbReference>
<dbReference type="InterPro" id="IPR001611">
    <property type="entry name" value="Leu-rich_rpt"/>
</dbReference>
<keyword evidence="4" id="KW-0812">Transmembrane</keyword>
<proteinExistence type="predicted"/>
<sequence length="770" mass="82971">MKIFCFRVITIVIGLYFTGTMTNPSRKSSIPFNSECQWSEYLLTNCSFTRKHDIPVGVPQTAATVDRSLSFFRVLLQSHTRKEWKRKHLDLSNNLISKITLRPLAYLRTLEVLNLSNNAILSVLLHLPRPKSSWVRSPRGSFTNGLPFLKVLVLQRNKLSAVPKGLWKLKSLQSLDLSFNGILQIGLTDFHKCLQLENLYLKSNKIFRIHPEAFRDLKKLQVVDLSNNALTAVLPMMVMALELPHLQVDLAGNRWQCDSSMAVFQNFISESWRKNWNVICNKSLGNDEARHRPPVHVSRGSVAAAGWPGPGGHLGAPTPGRRRRARDVRAADREEDAAGSLALAVSLSVVITFLAAFCLGAVARPYLDRLWRRSGCRGRPRPARAYSNAGFYEDVVGDSAPRPCENRDRLWVAAPSPHGAAASPGWAPGGDGWGPSGRDRPRPHPDACDRGAAPALAQGRAYSSDVPGDLDYDTVAQEQPAAGVPSVAGTSPTVLGCSPSGWDPALSRAAAASGWEMHLKARGTGESQEGGDTAQSPWGGARWPMAFCKEIPASAPQGLRGAPQHRLEGADAPGHTAPAAFPPTWGGCLDVEEPVREAAPADSHDDDDDEGSLFTMSSVSSEGAGDGWEAGEPLQDEGSGASRDNVTSPASLGDSVTFQNILGSCENPGDGFEEPLVSGADSGLCKTPPENASDLSAFEGPSPLPRSLGNSATAHEMPGVCVYDTEPESEPAKWHCSLRDLEFFSVDVLPPTPPNSAEPDESVRDSGICQ</sequence>
<evidence type="ECO:0000313" key="7">
    <source>
        <dbReference type="Proteomes" id="UP000694394"/>
    </source>
</evidence>